<accession>A0A428Z231</accession>
<dbReference type="Proteomes" id="UP000287547">
    <property type="component" value="Unassembled WGS sequence"/>
</dbReference>
<evidence type="ECO:0000313" key="2">
    <source>
        <dbReference type="Proteomes" id="UP000287547"/>
    </source>
</evidence>
<protein>
    <submittedName>
        <fullName evidence="1">Uncharacterized protein</fullName>
    </submittedName>
</protein>
<evidence type="ECO:0000313" key="1">
    <source>
        <dbReference type="EMBL" id="RSM79375.1"/>
    </source>
</evidence>
<dbReference type="EMBL" id="QHKI01000033">
    <property type="protein sequence ID" value="RSM79375.1"/>
    <property type="molecule type" value="Genomic_DNA"/>
</dbReference>
<comment type="caution">
    <text evidence="1">The sequence shown here is derived from an EMBL/GenBank/DDBJ whole genome shotgun (WGS) entry which is preliminary data.</text>
</comment>
<sequence length="76" mass="8557">MLHIADQIPVQSDFWQNAEAVIVNAPGHGRALAELFGRQDIMRVDFLPPGYLALVDRWRVALFRLALTPAENELMA</sequence>
<proteinExistence type="predicted"/>
<reference evidence="1 2" key="1">
    <citation type="submission" date="2018-05" db="EMBL/GenBank/DDBJ databases">
        <title>Evolution of GPA BGCs.</title>
        <authorList>
            <person name="Waglechner N."/>
            <person name="Wright G.D."/>
        </authorList>
    </citation>
    <scope>NUCLEOTIDE SEQUENCE [LARGE SCALE GENOMIC DNA]</scope>
    <source>
        <strain evidence="1 2">A82846</strain>
    </source>
</reference>
<dbReference type="AlphaFoldDB" id="A0A428Z231"/>
<gene>
    <name evidence="1" type="ORF">DMH04_32000</name>
</gene>
<organism evidence="1 2">
    <name type="scientific">Kibdelosporangium aridum</name>
    <dbReference type="NCBI Taxonomy" id="2030"/>
    <lineage>
        <taxon>Bacteria</taxon>
        <taxon>Bacillati</taxon>
        <taxon>Actinomycetota</taxon>
        <taxon>Actinomycetes</taxon>
        <taxon>Pseudonocardiales</taxon>
        <taxon>Pseudonocardiaceae</taxon>
        <taxon>Kibdelosporangium</taxon>
    </lineage>
</organism>
<name>A0A428Z231_KIBAR</name>